<dbReference type="RefSeq" id="WP_068448254.1">
    <property type="nucleotide sequence ID" value="NZ_CP013862.1"/>
</dbReference>
<gene>
    <name evidence="1" type="ORF">AOX59_09765</name>
</gene>
<dbReference type="EMBL" id="CP013862">
    <property type="protein sequence ID" value="ALX50598.1"/>
    <property type="molecule type" value="Genomic_DNA"/>
</dbReference>
<sequence length="174" mass="19926">MRKVEVVIYDALWPVQFDIEAGKIQRIFGDEIIDIHHIGSTSVEGLYAKPVIDMMPVVEDVSRVDQFDSEMKAIGYGAKGEFGITGRRFFQKGGENRTHHVHIIEAGSTHLERHLAFRDYLRAHPDKAASYSRLKLDLAARFPDDIAAYIEGKHRFVQETEQKALAWYREKSIP</sequence>
<evidence type="ECO:0000313" key="1">
    <source>
        <dbReference type="EMBL" id="ALX50598.1"/>
    </source>
</evidence>
<name>A0A0U4FAF6_9BACI</name>
<dbReference type="KEGG" id="lao:AOX59_09765"/>
<keyword evidence="2" id="KW-1185">Reference proteome</keyword>
<dbReference type="STRING" id="1472767.AOX59_09765"/>
<organism evidence="1 2">
    <name type="scientific">Lentibacillus amyloliquefaciens</name>
    <dbReference type="NCBI Taxonomy" id="1472767"/>
    <lineage>
        <taxon>Bacteria</taxon>
        <taxon>Bacillati</taxon>
        <taxon>Bacillota</taxon>
        <taxon>Bacilli</taxon>
        <taxon>Bacillales</taxon>
        <taxon>Bacillaceae</taxon>
        <taxon>Lentibacillus</taxon>
    </lineage>
</organism>
<dbReference type="PANTHER" id="PTHR34822:SF1">
    <property type="entry name" value="GRPB FAMILY PROTEIN"/>
    <property type="match status" value="1"/>
</dbReference>
<dbReference type="SUPFAM" id="SSF81301">
    <property type="entry name" value="Nucleotidyltransferase"/>
    <property type="match status" value="1"/>
</dbReference>
<dbReference type="PANTHER" id="PTHR34822">
    <property type="entry name" value="GRPB DOMAIN PROTEIN (AFU_ORTHOLOGUE AFUA_1G01530)"/>
    <property type="match status" value="1"/>
</dbReference>
<evidence type="ECO:0008006" key="3">
    <source>
        <dbReference type="Google" id="ProtNLM"/>
    </source>
</evidence>
<accession>A0A0U4FAF6</accession>
<dbReference type="Gene3D" id="3.30.460.10">
    <property type="entry name" value="Beta Polymerase, domain 2"/>
    <property type="match status" value="1"/>
</dbReference>
<dbReference type="InterPro" id="IPR043519">
    <property type="entry name" value="NT_sf"/>
</dbReference>
<dbReference type="InterPro" id="IPR007344">
    <property type="entry name" value="GrpB/CoaE"/>
</dbReference>
<evidence type="ECO:0000313" key="2">
    <source>
        <dbReference type="Proteomes" id="UP000050331"/>
    </source>
</evidence>
<dbReference type="Pfam" id="PF04229">
    <property type="entry name" value="GrpB"/>
    <property type="match status" value="1"/>
</dbReference>
<proteinExistence type="predicted"/>
<dbReference type="AlphaFoldDB" id="A0A0U4FAF6"/>
<dbReference type="OrthoDB" id="9799092at2"/>
<protein>
    <recommendedName>
        <fullName evidence="3">Glutamate-rich protein GrpB</fullName>
    </recommendedName>
</protein>
<reference evidence="1 2" key="1">
    <citation type="submission" date="2016-01" db="EMBL/GenBank/DDBJ databases">
        <title>Complete genome sequence of strain Lentibacillus amyloliquefaciens LAM0015T isolated from saline sediment.</title>
        <authorList>
            <person name="Wang J.-L."/>
            <person name="He M.-X."/>
        </authorList>
    </citation>
    <scope>NUCLEOTIDE SEQUENCE [LARGE SCALE GENOMIC DNA]</scope>
    <source>
        <strain evidence="1 2">LAM0015</strain>
    </source>
</reference>
<dbReference type="Proteomes" id="UP000050331">
    <property type="component" value="Chromosome"/>
</dbReference>